<evidence type="ECO:0000313" key="3">
    <source>
        <dbReference type="Proteomes" id="UP000467841"/>
    </source>
</evidence>
<evidence type="ECO:0000313" key="2">
    <source>
        <dbReference type="EMBL" id="CAA7039274.1"/>
    </source>
</evidence>
<accession>A0A6D2JPQ1</accession>
<sequence length="84" mass="8974">MKVLKEIAAENNIVLKLGRASSSSSTEGTTADVSKAKLTSEDRVDDEGYEVSDSVKRGQKRCKDVADAAQAAFSVFSSWTGQSE</sequence>
<keyword evidence="3" id="KW-1185">Reference proteome</keyword>
<reference evidence="2" key="1">
    <citation type="submission" date="2020-01" db="EMBL/GenBank/DDBJ databases">
        <authorList>
            <person name="Mishra B."/>
        </authorList>
    </citation>
    <scope>NUCLEOTIDE SEQUENCE [LARGE SCALE GENOMIC DNA]</scope>
</reference>
<proteinExistence type="predicted"/>
<name>A0A6D2JPQ1_9BRAS</name>
<dbReference type="Proteomes" id="UP000467841">
    <property type="component" value="Unassembled WGS sequence"/>
</dbReference>
<protein>
    <submittedName>
        <fullName evidence="2">Uncharacterized protein</fullName>
    </submittedName>
</protein>
<evidence type="ECO:0000256" key="1">
    <source>
        <dbReference type="SAM" id="MobiDB-lite"/>
    </source>
</evidence>
<comment type="caution">
    <text evidence="2">The sequence shown here is derived from an EMBL/GenBank/DDBJ whole genome shotgun (WGS) entry which is preliminary data.</text>
</comment>
<dbReference type="EMBL" id="CACVBM020001207">
    <property type="protein sequence ID" value="CAA7039274.1"/>
    <property type="molecule type" value="Genomic_DNA"/>
</dbReference>
<gene>
    <name evidence="2" type="ORF">MERR_LOCUS26509</name>
</gene>
<feature type="region of interest" description="Disordered" evidence="1">
    <location>
        <begin position="18"/>
        <end position="52"/>
    </location>
</feature>
<organism evidence="2 3">
    <name type="scientific">Microthlaspi erraticum</name>
    <dbReference type="NCBI Taxonomy" id="1685480"/>
    <lineage>
        <taxon>Eukaryota</taxon>
        <taxon>Viridiplantae</taxon>
        <taxon>Streptophyta</taxon>
        <taxon>Embryophyta</taxon>
        <taxon>Tracheophyta</taxon>
        <taxon>Spermatophyta</taxon>
        <taxon>Magnoliopsida</taxon>
        <taxon>eudicotyledons</taxon>
        <taxon>Gunneridae</taxon>
        <taxon>Pentapetalae</taxon>
        <taxon>rosids</taxon>
        <taxon>malvids</taxon>
        <taxon>Brassicales</taxon>
        <taxon>Brassicaceae</taxon>
        <taxon>Coluteocarpeae</taxon>
        <taxon>Microthlaspi</taxon>
    </lineage>
</organism>
<dbReference type="AlphaFoldDB" id="A0A6D2JPQ1"/>